<dbReference type="InterPro" id="IPR009057">
    <property type="entry name" value="Homeodomain-like_sf"/>
</dbReference>
<dbReference type="PANTHER" id="PTHR46796">
    <property type="entry name" value="HTH-TYPE TRANSCRIPTIONAL ACTIVATOR RHAS-RELATED"/>
    <property type="match status" value="1"/>
</dbReference>
<dbReference type="SMART" id="SM00342">
    <property type="entry name" value="HTH_ARAC"/>
    <property type="match status" value="1"/>
</dbReference>
<dbReference type="InterPro" id="IPR032783">
    <property type="entry name" value="AraC_lig"/>
</dbReference>
<name>A0ABY8WRD4_9ACTN</name>
<dbReference type="PANTHER" id="PTHR46796:SF13">
    <property type="entry name" value="HTH-TYPE TRANSCRIPTIONAL ACTIVATOR RHAS"/>
    <property type="match status" value="1"/>
</dbReference>
<dbReference type="Gene3D" id="1.10.10.60">
    <property type="entry name" value="Homeodomain-like"/>
    <property type="match status" value="2"/>
</dbReference>
<proteinExistence type="predicted"/>
<sequence>MDVLSAIVAALRTGRPRSARVAWSAPWHQQFAPVPGAVGVQVLLQGPCWLIAANAKPMPLAVGDVLFSHGGHGYALADSPASPPIGPACGPEDIKTLDQYINHVVDYGSEAAGPVTVTLCGAYELDSSRTHPLLNALPPLAHLPVHLGRHAELRTAVDLLGSELESPRLGVDAIVPALLDVVLLYVLRAWFDEQPTQATGWIAALHDPATVAALHAMHRDPARPWTVAALAARSGLSRAAFARRFTALIGQPPMSYLTWWRMSTAAGLLQESDAPLHAIAAKVGYTSEFAFANAFKREFGTAPGRYRTRQS</sequence>
<reference evidence="5 6" key="1">
    <citation type="submission" date="2023-06" db="EMBL/GenBank/DDBJ databases">
        <authorList>
            <person name="Yushchuk O."/>
            <person name="Binda E."/>
            <person name="Ruckert-Reed C."/>
            <person name="Fedorenko V."/>
            <person name="Kalinowski J."/>
            <person name="Marinelli F."/>
        </authorList>
    </citation>
    <scope>NUCLEOTIDE SEQUENCE [LARGE SCALE GENOMIC DNA]</scope>
    <source>
        <strain evidence="5 6">NRRL 3884</strain>
    </source>
</reference>
<protein>
    <submittedName>
        <fullName evidence="5">AraC family transcriptional regulator</fullName>
    </submittedName>
</protein>
<evidence type="ECO:0000256" key="1">
    <source>
        <dbReference type="ARBA" id="ARBA00023015"/>
    </source>
</evidence>
<dbReference type="PROSITE" id="PS00041">
    <property type="entry name" value="HTH_ARAC_FAMILY_1"/>
    <property type="match status" value="1"/>
</dbReference>
<dbReference type="EMBL" id="CP126980">
    <property type="protein sequence ID" value="WIN00420.1"/>
    <property type="molecule type" value="Genomic_DNA"/>
</dbReference>
<dbReference type="Pfam" id="PF12833">
    <property type="entry name" value="HTH_18"/>
    <property type="match status" value="1"/>
</dbReference>
<evidence type="ECO:0000256" key="2">
    <source>
        <dbReference type="ARBA" id="ARBA00023125"/>
    </source>
</evidence>
<evidence type="ECO:0000256" key="3">
    <source>
        <dbReference type="ARBA" id="ARBA00023163"/>
    </source>
</evidence>
<dbReference type="InterPro" id="IPR018062">
    <property type="entry name" value="HTH_AraC-typ_CS"/>
</dbReference>
<dbReference type="InterPro" id="IPR050204">
    <property type="entry name" value="AraC_XylS_family_regulators"/>
</dbReference>
<gene>
    <name evidence="5" type="ORF">ACTOB_004125</name>
</gene>
<dbReference type="RefSeq" id="WP_284921948.1">
    <property type="nucleotide sequence ID" value="NZ_CP126980.1"/>
</dbReference>
<dbReference type="PRINTS" id="PR00032">
    <property type="entry name" value="HTHARAC"/>
</dbReference>
<accession>A0ABY8WRD4</accession>
<feature type="domain" description="HTH araC/xylS-type" evidence="4">
    <location>
        <begin position="211"/>
        <end position="309"/>
    </location>
</feature>
<evidence type="ECO:0000259" key="4">
    <source>
        <dbReference type="PROSITE" id="PS01124"/>
    </source>
</evidence>
<dbReference type="Proteomes" id="UP001240150">
    <property type="component" value="Chromosome"/>
</dbReference>
<evidence type="ECO:0000313" key="5">
    <source>
        <dbReference type="EMBL" id="WIN00420.1"/>
    </source>
</evidence>
<keyword evidence="1" id="KW-0805">Transcription regulation</keyword>
<dbReference type="Pfam" id="PF12852">
    <property type="entry name" value="Cupin_6"/>
    <property type="match status" value="1"/>
</dbReference>
<dbReference type="PROSITE" id="PS01124">
    <property type="entry name" value="HTH_ARAC_FAMILY_2"/>
    <property type="match status" value="1"/>
</dbReference>
<organism evidence="5 6">
    <name type="scientific">Actinoplanes oblitus</name>
    <dbReference type="NCBI Taxonomy" id="3040509"/>
    <lineage>
        <taxon>Bacteria</taxon>
        <taxon>Bacillati</taxon>
        <taxon>Actinomycetota</taxon>
        <taxon>Actinomycetes</taxon>
        <taxon>Micromonosporales</taxon>
        <taxon>Micromonosporaceae</taxon>
        <taxon>Actinoplanes</taxon>
    </lineage>
</organism>
<dbReference type="InterPro" id="IPR020449">
    <property type="entry name" value="Tscrpt_reg_AraC-type_HTH"/>
</dbReference>
<keyword evidence="6" id="KW-1185">Reference proteome</keyword>
<dbReference type="InterPro" id="IPR018060">
    <property type="entry name" value="HTH_AraC"/>
</dbReference>
<evidence type="ECO:0000313" key="6">
    <source>
        <dbReference type="Proteomes" id="UP001240150"/>
    </source>
</evidence>
<keyword evidence="2" id="KW-0238">DNA-binding</keyword>
<dbReference type="SUPFAM" id="SSF46689">
    <property type="entry name" value="Homeodomain-like"/>
    <property type="match status" value="2"/>
</dbReference>
<keyword evidence="3" id="KW-0804">Transcription</keyword>